<dbReference type="InterPro" id="IPR012341">
    <property type="entry name" value="6hp_glycosidase-like_sf"/>
</dbReference>
<sequence length="308" mass="33732">SELVANEDQPPTSTDPRVAAILENPLEPVECENTDTGAVLVHRTRASELMMAAAMDHEVEVPGRVQVSTMTIQDVAATTVVCGLRPGQKLRIVKYLAYGWSSERSRPALRDQAIAALTGARYSGWQGLIDAQRAYLDEFWDGADVEVHGDPDCQQAIRFALFHLLQASARAERRAIPSKGLTGTGYDGHTFWDSESFILPVLIYTAPHAAADALRWRATTLDLARGRATELGLSGAAFPWRTIRGQECSGYWPAGTAAWHINADIAAAFEQYRVVTGDDTVEQECGLAVLIETARLWRSLGHHDRHGV</sequence>
<dbReference type="InterPro" id="IPR005195">
    <property type="entry name" value="Glyco_hydro_65_M"/>
</dbReference>
<keyword evidence="4" id="KW-1185">Reference proteome</keyword>
<dbReference type="PANTHER" id="PTHR11051">
    <property type="entry name" value="GLYCOSYL HYDROLASE-RELATED"/>
    <property type="match status" value="1"/>
</dbReference>
<proteinExistence type="predicted"/>
<feature type="non-terminal residue" evidence="3">
    <location>
        <position position="1"/>
    </location>
</feature>
<dbReference type="InterPro" id="IPR008928">
    <property type="entry name" value="6-hairpin_glycosidase_sf"/>
</dbReference>
<dbReference type="SUPFAM" id="SSF74650">
    <property type="entry name" value="Galactose mutarotase-like"/>
    <property type="match status" value="1"/>
</dbReference>
<gene>
    <name evidence="3" type="ORF">KV113_27110</name>
</gene>
<accession>A0ABU5Y677</accession>
<feature type="non-terminal residue" evidence="3">
    <location>
        <position position="308"/>
    </location>
</feature>
<comment type="caution">
    <text evidence="3">The sequence shown here is derived from an EMBL/GenBank/DDBJ whole genome shotgun (WGS) entry which is preliminary data.</text>
</comment>
<dbReference type="Proteomes" id="UP001298593">
    <property type="component" value="Unassembled WGS sequence"/>
</dbReference>
<evidence type="ECO:0000259" key="1">
    <source>
        <dbReference type="Pfam" id="PF03632"/>
    </source>
</evidence>
<evidence type="ECO:0000259" key="2">
    <source>
        <dbReference type="Pfam" id="PF03636"/>
    </source>
</evidence>
<dbReference type="PANTHER" id="PTHR11051:SF13">
    <property type="entry name" value="GLYCOSYL TRANSFERASE"/>
    <property type="match status" value="1"/>
</dbReference>
<feature type="domain" description="Glycoside hydrolase family 65 N-terminal" evidence="2">
    <location>
        <begin position="18"/>
        <end position="101"/>
    </location>
</feature>
<dbReference type="InterPro" id="IPR037018">
    <property type="entry name" value="GH65_N"/>
</dbReference>
<dbReference type="Pfam" id="PF03632">
    <property type="entry name" value="Glyco_hydro_65m"/>
    <property type="match status" value="1"/>
</dbReference>
<reference evidence="3 4" key="1">
    <citation type="submission" date="2023-12" db="EMBL/GenBank/DDBJ databases">
        <title>Description of new species of Mycobacterium terrae complex isolated from sewage at the Sao Paulo Zoological Park Foundation in Brazil.</title>
        <authorList>
            <person name="Romagnoli C.L."/>
            <person name="Conceicao E.C."/>
            <person name="Machado E."/>
            <person name="Barreto L.B.P.F."/>
            <person name="Sharma A."/>
            <person name="Silva N.M."/>
            <person name="Marques L.E."/>
            <person name="Juliana M.A."/>
            <person name="Lourenco M.C.S."/>
            <person name="Digiampietri L.A."/>
            <person name="Suffys P.N."/>
            <person name="Viana-Niero C."/>
        </authorList>
    </citation>
    <scope>NUCLEOTIDE SEQUENCE [LARGE SCALE GENOMIC DNA]</scope>
    <source>
        <strain evidence="3 4">MYC340</strain>
    </source>
</reference>
<dbReference type="GO" id="GO:0016787">
    <property type="term" value="F:hydrolase activity"/>
    <property type="evidence" value="ECO:0007669"/>
    <property type="project" value="UniProtKB-KW"/>
</dbReference>
<name>A0ABU5Y677_9MYCO</name>
<dbReference type="Pfam" id="PF03636">
    <property type="entry name" value="Glyco_hydro_65N"/>
    <property type="match status" value="1"/>
</dbReference>
<dbReference type="EMBL" id="JAYJJU010000094">
    <property type="protein sequence ID" value="MEB3035211.1"/>
    <property type="molecule type" value="Genomic_DNA"/>
</dbReference>
<protein>
    <submittedName>
        <fullName evidence="3">Family 65 glycosyl hydrolase</fullName>
    </submittedName>
</protein>
<dbReference type="InterPro" id="IPR005196">
    <property type="entry name" value="Glyco_hydro_65_N"/>
</dbReference>
<dbReference type="Gene3D" id="1.50.10.10">
    <property type="match status" value="1"/>
</dbReference>
<feature type="domain" description="Glycoside hydrolase family 65 central catalytic" evidence="1">
    <location>
        <begin position="158"/>
        <end position="306"/>
    </location>
</feature>
<dbReference type="InterPro" id="IPR011013">
    <property type="entry name" value="Gal_mutarotase_sf_dom"/>
</dbReference>
<keyword evidence="3" id="KW-0378">Hydrolase</keyword>
<evidence type="ECO:0000313" key="3">
    <source>
        <dbReference type="EMBL" id="MEB3035211.1"/>
    </source>
</evidence>
<evidence type="ECO:0000313" key="4">
    <source>
        <dbReference type="Proteomes" id="UP001298593"/>
    </source>
</evidence>
<dbReference type="Gene3D" id="2.70.98.40">
    <property type="entry name" value="Glycoside hydrolase, family 65, N-terminal domain"/>
    <property type="match status" value="1"/>
</dbReference>
<dbReference type="SUPFAM" id="SSF48208">
    <property type="entry name" value="Six-hairpin glycosidases"/>
    <property type="match status" value="1"/>
</dbReference>
<organism evidence="3 4">
    <name type="scientific">[Mycobacterium] nativiensis</name>
    <dbReference type="NCBI Taxonomy" id="2855503"/>
    <lineage>
        <taxon>Bacteria</taxon>
        <taxon>Bacillati</taxon>
        <taxon>Actinomycetota</taxon>
        <taxon>Actinomycetes</taxon>
        <taxon>Mycobacteriales</taxon>
        <taxon>Mycobacteriaceae</taxon>
        <taxon>Mycolicibacter</taxon>
    </lineage>
</organism>